<dbReference type="InterPro" id="IPR006015">
    <property type="entry name" value="Universal_stress_UspA"/>
</dbReference>
<dbReference type="CDD" id="cd23659">
    <property type="entry name" value="USP_At3g01520-like"/>
    <property type="match status" value="1"/>
</dbReference>
<evidence type="ECO:0000259" key="1">
    <source>
        <dbReference type="Pfam" id="PF00582"/>
    </source>
</evidence>
<dbReference type="InParanoid" id="A0A1U8AF02"/>
<dbReference type="PANTHER" id="PTHR31964">
    <property type="entry name" value="ADENINE NUCLEOTIDE ALPHA HYDROLASES-LIKE SUPERFAMILY PROTEIN"/>
    <property type="match status" value="1"/>
</dbReference>
<dbReference type="GeneID" id="104602249"/>
<dbReference type="Proteomes" id="UP000189703">
    <property type="component" value="Unplaced"/>
</dbReference>
<dbReference type="RefSeq" id="XP_010264168.1">
    <property type="nucleotide sequence ID" value="XM_010265866.2"/>
</dbReference>
<evidence type="ECO:0000313" key="3">
    <source>
        <dbReference type="RefSeq" id="XP_010264168.1"/>
    </source>
</evidence>
<dbReference type="eggNOG" id="ENOG502RZF9">
    <property type="taxonomic scope" value="Eukaryota"/>
</dbReference>
<dbReference type="PRINTS" id="PR01438">
    <property type="entry name" value="UNVRSLSTRESS"/>
</dbReference>
<dbReference type="KEGG" id="nnu:104602249"/>
<dbReference type="AlphaFoldDB" id="A0A1U8AF02"/>
<reference evidence="3" key="1">
    <citation type="submission" date="2025-08" db="UniProtKB">
        <authorList>
            <consortium name="RefSeq"/>
        </authorList>
    </citation>
    <scope>IDENTIFICATION</scope>
</reference>
<dbReference type="FunCoup" id="A0A1U8AF02">
    <property type="interactions" value="323"/>
</dbReference>
<dbReference type="STRING" id="4432.A0A1U8AF02"/>
<dbReference type="OrthoDB" id="843225at2759"/>
<dbReference type="InterPro" id="IPR006016">
    <property type="entry name" value="UspA"/>
</dbReference>
<gene>
    <name evidence="3" type="primary">LOC104602249</name>
</gene>
<evidence type="ECO:0000313" key="2">
    <source>
        <dbReference type="Proteomes" id="UP000189703"/>
    </source>
</evidence>
<accession>A0A1U8AF02</accession>
<organism evidence="2 3">
    <name type="scientific">Nelumbo nucifera</name>
    <name type="common">Sacred lotus</name>
    <dbReference type="NCBI Taxonomy" id="4432"/>
    <lineage>
        <taxon>Eukaryota</taxon>
        <taxon>Viridiplantae</taxon>
        <taxon>Streptophyta</taxon>
        <taxon>Embryophyta</taxon>
        <taxon>Tracheophyta</taxon>
        <taxon>Spermatophyta</taxon>
        <taxon>Magnoliopsida</taxon>
        <taxon>Proteales</taxon>
        <taxon>Nelumbonaceae</taxon>
        <taxon>Nelumbo</taxon>
    </lineage>
</organism>
<proteinExistence type="predicted"/>
<dbReference type="SUPFAM" id="SSF52402">
    <property type="entry name" value="Adenine nucleotide alpha hydrolases-like"/>
    <property type="match status" value="1"/>
</dbReference>
<sequence>MAEEGEQSKVAEEVQESSSKVAIMVAVDESECSTYALNWALDNLRHCFLDTPLTIFTAQPAADYDYLYGVANQDLMDSVRGYQKTAAAAIFAKAKEICASHGVTTKTVTAMGDPKEAICEAVEKFNINLLVVGNHGRGVISRAFLGSVSNYCVHHAKCPVLVVRKAA</sequence>
<keyword evidence="2" id="KW-1185">Reference proteome</keyword>
<dbReference type="Pfam" id="PF00582">
    <property type="entry name" value="Usp"/>
    <property type="match status" value="1"/>
</dbReference>
<dbReference type="Gene3D" id="3.40.50.620">
    <property type="entry name" value="HUPs"/>
    <property type="match status" value="1"/>
</dbReference>
<protein>
    <submittedName>
        <fullName evidence="3">Universal stress protein A-like protein</fullName>
    </submittedName>
</protein>
<name>A0A1U8AF02_NELNU</name>
<dbReference type="PANTHER" id="PTHR31964:SF138">
    <property type="entry name" value="UNIVERSAL STRESS PROTEIN A-LIKE PROTEIN"/>
    <property type="match status" value="1"/>
</dbReference>
<feature type="domain" description="UspA" evidence="1">
    <location>
        <begin position="23"/>
        <end position="164"/>
    </location>
</feature>
<dbReference type="OMA" id="ANESYDH"/>
<dbReference type="InterPro" id="IPR014729">
    <property type="entry name" value="Rossmann-like_a/b/a_fold"/>
</dbReference>